<dbReference type="GO" id="GO:0043937">
    <property type="term" value="P:regulation of sporulation"/>
    <property type="evidence" value="ECO:0007669"/>
    <property type="project" value="InterPro"/>
</dbReference>
<dbReference type="Gene3D" id="4.10.280.10">
    <property type="entry name" value="Helix-loop-helix DNA-binding domain"/>
    <property type="match status" value="1"/>
</dbReference>
<evidence type="ECO:0000313" key="1">
    <source>
        <dbReference type="EMBL" id="SKC59235.1"/>
    </source>
</evidence>
<accession>A0A1T5K6R7</accession>
<dbReference type="InterPro" id="IPR018540">
    <property type="entry name" value="Spo0E-like"/>
</dbReference>
<dbReference type="RefSeq" id="WP_139380276.1">
    <property type="nucleotide sequence ID" value="NZ_FUZT01000003.1"/>
</dbReference>
<dbReference type="EMBL" id="FUZT01000003">
    <property type="protein sequence ID" value="SKC59235.1"/>
    <property type="molecule type" value="Genomic_DNA"/>
</dbReference>
<dbReference type="STRING" id="36842.SAMN02194393_01664"/>
<dbReference type="InterPro" id="IPR036638">
    <property type="entry name" value="HLH_DNA-bd_sf"/>
</dbReference>
<sequence>MIKRKNKDGIKGLSEEELEEKINELRMKLNKAIESNIDKDELVNISQELDQYIVLKQKKL</sequence>
<evidence type="ECO:0000313" key="2">
    <source>
        <dbReference type="Proteomes" id="UP000190285"/>
    </source>
</evidence>
<reference evidence="2" key="1">
    <citation type="submission" date="2017-02" db="EMBL/GenBank/DDBJ databases">
        <authorList>
            <person name="Varghese N."/>
            <person name="Submissions S."/>
        </authorList>
    </citation>
    <scope>NUCLEOTIDE SEQUENCE [LARGE SCALE GENOMIC DNA]</scope>
    <source>
        <strain evidence="2">M1</strain>
    </source>
</reference>
<dbReference type="GO" id="GO:0046983">
    <property type="term" value="F:protein dimerization activity"/>
    <property type="evidence" value="ECO:0007669"/>
    <property type="project" value="InterPro"/>
</dbReference>
<dbReference type="InterPro" id="IPR037208">
    <property type="entry name" value="Spo0E-like_sf"/>
</dbReference>
<dbReference type="Pfam" id="PF09388">
    <property type="entry name" value="SpoOE-like"/>
    <property type="match status" value="1"/>
</dbReference>
<organism evidence="1 2">
    <name type="scientific">Maledivibacter halophilus</name>
    <dbReference type="NCBI Taxonomy" id="36842"/>
    <lineage>
        <taxon>Bacteria</taxon>
        <taxon>Bacillati</taxon>
        <taxon>Bacillota</taxon>
        <taxon>Clostridia</taxon>
        <taxon>Peptostreptococcales</taxon>
        <taxon>Caminicellaceae</taxon>
        <taxon>Maledivibacter</taxon>
    </lineage>
</organism>
<protein>
    <submittedName>
        <fullName evidence="1">Spo0E like sporulation regulatory protein</fullName>
    </submittedName>
</protein>
<proteinExistence type="predicted"/>
<dbReference type="Proteomes" id="UP000190285">
    <property type="component" value="Unassembled WGS sequence"/>
</dbReference>
<name>A0A1T5K6R7_9FIRM</name>
<gene>
    <name evidence="1" type="ORF">SAMN02194393_01664</name>
</gene>
<dbReference type="SUPFAM" id="SSF140500">
    <property type="entry name" value="BAS1536-like"/>
    <property type="match status" value="1"/>
</dbReference>
<dbReference type="AlphaFoldDB" id="A0A1T5K6R7"/>
<keyword evidence="2" id="KW-1185">Reference proteome</keyword>